<accession>A0A7W8DSB6</accession>
<dbReference type="RefSeq" id="WP_184139863.1">
    <property type="nucleotide sequence ID" value="NZ_JACHIK010000001.1"/>
</dbReference>
<reference evidence="2 3" key="1">
    <citation type="submission" date="2020-08" db="EMBL/GenBank/DDBJ databases">
        <title>Genomic Encyclopedia of Type Strains, Phase IV (KMG-IV): sequencing the most valuable type-strain genomes for metagenomic binning, comparative biology and taxonomic classification.</title>
        <authorList>
            <person name="Goeker M."/>
        </authorList>
    </citation>
    <scope>NUCLEOTIDE SEQUENCE [LARGE SCALE GENOMIC DNA]</scope>
    <source>
        <strain evidence="2 3">DSM 21319</strain>
    </source>
</reference>
<sequence length="260" mass="28461">MTDIEARTETVAILIQPGPNPEIVVNAVKAAFANLVVIEEQAESKKRFIRRRARKLGWVQALGQLATMVASKYGKRFTTKRAGEILEEFGARPDRDPAIRRIAVPSANSPDFLAAIAEIRPAALLLVSTRMLTAGTLGAIPCPVLNLHAGITPQYRGLQGGYWSRAMGDEENFGTTVHLVDAGVDTGGILRQVRLKPSKRDTMHTYPLLQTAAATGIVVEALRDAVAGDLKPLKIAGPSRQWYHPPIWTWLWNGVTRGIW</sequence>
<organism evidence="2 3">
    <name type="scientific">Shinella fusca</name>
    <dbReference type="NCBI Taxonomy" id="544480"/>
    <lineage>
        <taxon>Bacteria</taxon>
        <taxon>Pseudomonadati</taxon>
        <taxon>Pseudomonadota</taxon>
        <taxon>Alphaproteobacteria</taxon>
        <taxon>Hyphomicrobiales</taxon>
        <taxon>Rhizobiaceae</taxon>
        <taxon>Shinella</taxon>
    </lineage>
</organism>
<dbReference type="Gene3D" id="3.40.50.170">
    <property type="entry name" value="Formyl transferase, N-terminal domain"/>
    <property type="match status" value="1"/>
</dbReference>
<dbReference type="SUPFAM" id="SSF53328">
    <property type="entry name" value="Formyltransferase"/>
    <property type="match status" value="1"/>
</dbReference>
<dbReference type="EMBL" id="JACHIK010000001">
    <property type="protein sequence ID" value="MBB5040774.1"/>
    <property type="molecule type" value="Genomic_DNA"/>
</dbReference>
<gene>
    <name evidence="2" type="ORF">HNQ66_000152</name>
</gene>
<proteinExistence type="predicted"/>
<evidence type="ECO:0000259" key="1">
    <source>
        <dbReference type="Pfam" id="PF00551"/>
    </source>
</evidence>
<name>A0A7W8DSB6_9HYPH</name>
<evidence type="ECO:0000313" key="2">
    <source>
        <dbReference type="EMBL" id="MBB5040774.1"/>
    </source>
</evidence>
<dbReference type="Proteomes" id="UP000535406">
    <property type="component" value="Unassembled WGS sequence"/>
</dbReference>
<dbReference type="InterPro" id="IPR002376">
    <property type="entry name" value="Formyl_transf_N"/>
</dbReference>
<dbReference type="CDD" id="cd08653">
    <property type="entry name" value="FMT_core_like_3"/>
    <property type="match status" value="1"/>
</dbReference>
<protein>
    <recommendedName>
        <fullName evidence="1">Formyl transferase N-terminal domain-containing protein</fullName>
    </recommendedName>
</protein>
<keyword evidence="3" id="KW-1185">Reference proteome</keyword>
<evidence type="ECO:0000313" key="3">
    <source>
        <dbReference type="Proteomes" id="UP000535406"/>
    </source>
</evidence>
<comment type="caution">
    <text evidence="2">The sequence shown here is derived from an EMBL/GenBank/DDBJ whole genome shotgun (WGS) entry which is preliminary data.</text>
</comment>
<dbReference type="AlphaFoldDB" id="A0A7W8DSB6"/>
<feature type="domain" description="Formyl transferase N-terminal" evidence="1">
    <location>
        <begin position="109"/>
        <end position="206"/>
    </location>
</feature>
<dbReference type="Pfam" id="PF00551">
    <property type="entry name" value="Formyl_trans_N"/>
    <property type="match status" value="1"/>
</dbReference>
<dbReference type="InterPro" id="IPR036477">
    <property type="entry name" value="Formyl_transf_N_sf"/>
</dbReference>